<evidence type="ECO:0000259" key="1">
    <source>
        <dbReference type="Pfam" id="PF04230"/>
    </source>
</evidence>
<keyword evidence="3" id="KW-1185">Reference proteome</keyword>
<dbReference type="EMBL" id="JAOQKE010000003">
    <property type="protein sequence ID" value="MCU6724529.1"/>
    <property type="molecule type" value="Genomic_DNA"/>
</dbReference>
<dbReference type="PANTHER" id="PTHR36836:SF1">
    <property type="entry name" value="COLANIC ACID BIOSYNTHESIS PROTEIN WCAK"/>
    <property type="match status" value="1"/>
</dbReference>
<dbReference type="GO" id="GO:0016740">
    <property type="term" value="F:transferase activity"/>
    <property type="evidence" value="ECO:0007669"/>
    <property type="project" value="UniProtKB-KW"/>
</dbReference>
<sequence>MNLTSIKENIKKRGLIGAIKSYTKKFLETNSPNDSADSHPYTILLLTNKDSDNVGDQVIEACDVSILHAIMKNLNITNYKIVSKPATIVKEPYDQPTGAHLDHARQLIQESDIVIYGGTPVFNYLYQTFYKRTSLTIDIAREYDKPVILSAIGVDRYDEGNEKCARIIEAINQPHVKMVTTRDNFDTLIKFRSPDNPDLPMDTVSDPAVFAGPVFRPFLSEKSGSTKKIGLFILRRNGFTDNHFDLPGSKAAQFWIDLAAELERRVYDYEFLTSGHFGDEAFLDYMIRTYNVPSAKCIFNVNSPEFLAEKIASYDGVVSCRLHPSIISFALNVPSIGINWNNKVSGFYHNIGYDNRVLYAEDLSVPDVADTLEKIMKEGIQKDEDFIMSVYRTLFQALKDILAPDSDLVPYTLTELSEKLPPYGGTSEKEQLAKLRRKFRRTYQGYNKLFDKLSNQ</sequence>
<keyword evidence="2" id="KW-0808">Transferase</keyword>
<organism evidence="2 3">
    <name type="scientific">Muricoprocola aceti</name>
    <dbReference type="NCBI Taxonomy" id="2981772"/>
    <lineage>
        <taxon>Bacteria</taxon>
        <taxon>Bacillati</taxon>
        <taxon>Bacillota</taxon>
        <taxon>Clostridia</taxon>
        <taxon>Lachnospirales</taxon>
        <taxon>Lachnospiraceae</taxon>
        <taxon>Muricoprocola</taxon>
    </lineage>
</organism>
<reference evidence="2 3" key="1">
    <citation type="journal article" date="2021" name="ISME Commun">
        <title>Automated analysis of genomic sequences facilitates high-throughput and comprehensive description of bacteria.</title>
        <authorList>
            <person name="Hitch T.C.A."/>
        </authorList>
    </citation>
    <scope>NUCLEOTIDE SEQUENCE [LARGE SCALE GENOMIC DNA]</scope>
    <source>
        <strain evidence="2 3">Sanger_29</strain>
    </source>
</reference>
<dbReference type="RefSeq" id="WP_262653951.1">
    <property type="nucleotide sequence ID" value="NZ_JAOQKE010000003.1"/>
</dbReference>
<dbReference type="InterPro" id="IPR007345">
    <property type="entry name" value="Polysacch_pyruvyl_Trfase"/>
</dbReference>
<comment type="caution">
    <text evidence="2">The sequence shown here is derived from an EMBL/GenBank/DDBJ whole genome shotgun (WGS) entry which is preliminary data.</text>
</comment>
<name>A0ABT2SJ59_9FIRM</name>
<protein>
    <submittedName>
        <fullName evidence="2">Polysaccharide pyruvyl transferase family protein</fullName>
    </submittedName>
</protein>
<feature type="domain" description="Polysaccharide pyruvyl transferase" evidence="1">
    <location>
        <begin position="53"/>
        <end position="342"/>
    </location>
</feature>
<dbReference type="Proteomes" id="UP001652338">
    <property type="component" value="Unassembled WGS sequence"/>
</dbReference>
<evidence type="ECO:0000313" key="3">
    <source>
        <dbReference type="Proteomes" id="UP001652338"/>
    </source>
</evidence>
<accession>A0ABT2SJ59</accession>
<proteinExistence type="predicted"/>
<dbReference type="PANTHER" id="PTHR36836">
    <property type="entry name" value="COLANIC ACID BIOSYNTHESIS PROTEIN WCAK"/>
    <property type="match status" value="1"/>
</dbReference>
<evidence type="ECO:0000313" key="2">
    <source>
        <dbReference type="EMBL" id="MCU6724529.1"/>
    </source>
</evidence>
<dbReference type="Pfam" id="PF04230">
    <property type="entry name" value="PS_pyruv_trans"/>
    <property type="match status" value="1"/>
</dbReference>
<gene>
    <name evidence="2" type="ORF">OCV47_03990</name>
</gene>